<dbReference type="InterPro" id="IPR027417">
    <property type="entry name" value="P-loop_NTPase"/>
</dbReference>
<sequence length="915" mass="99107">MAELGQLEIMDSGIMPPGHLFSWVDVDEHLTRLALAGEWPDWLVAVEGWWDCLELVTKSAVELNMVKGWLDEVFGTGSAGWVDGDLLLGLDDPRTAEFTGLRVELSVNAEQPGGTARRRVPLLREKHITRQLAEPLHRPDTPAFADDVQLMAFHSFKGGVGRTVHAVAVADRLARSGGKVLLIDADLEAPGITWMHKEQGGQCDFTYEDFITLLQGAENSDFAAAVDIAAAYLPNQQAGHYASGGSITVMPSSRRVTLAPPRIEPADLLTPGRSVYFVTEALAALGARLGADTVVIDLRAGASELSAPVLLDPRVQRVFVTTLSHQSLVGTELMIQQLGGKAPTVQGADPATSVIVTQYRMDTHTAQADAARSMLSAALATALRVPVETDGDDTESVDAALLAQPVLSPFREELLALPSSWDAVLDVISSCGVADGLESLLPVPAPHTTAGAAPGVTVDYGQLRRNLARTAGNLVYAEQSGLSSAGGFLVTEPFRRLLADHRTELPQALVVGAKGAGKTFMYAKACASRTWQRFAEQSGIRGVTVEAPIVPVLESANLEYGDLDPQDLRDAFASASGDMPQRNVASSRISDRLKAGLGRIGGQDELGWRSLWLECLAMACGLEVSEQRTSEEALIELGRRAKAVFVIDGLEDLMQNLDSDTKRTALRVLLIDVLGWLRSLRGRPFGLVVFVRRDLVTGAVRQNSGQLLGRYDHYALHWSKEEALRLALWVTAHADALPQSVPLSGITDLSADELVDSLIQVWGWKMGSAKSREARSHLWVPAALGDFNGQVQARDVVMFLATAAKNSEQYNDTVDDRVLVPTAMRKALLECSRNKIISVGEENKEIGRLLVHMQGIGHPVLVPFDLEQVELTVADADLLIESGVFSKGADGRYWVPEIYRHGLGFNSERRARVLW</sequence>
<keyword evidence="1" id="KW-0547">Nucleotide-binding</keyword>
<dbReference type="Pfam" id="PF13614">
    <property type="entry name" value="AAA_31"/>
    <property type="match status" value="1"/>
</dbReference>
<dbReference type="Gene3D" id="3.40.50.300">
    <property type="entry name" value="P-loop containing nucleotide triphosphate hydrolases"/>
    <property type="match status" value="1"/>
</dbReference>
<evidence type="ECO:0000313" key="5">
    <source>
        <dbReference type="Proteomes" id="UP001552479"/>
    </source>
</evidence>
<dbReference type="RefSeq" id="WP_366087685.1">
    <property type="nucleotide sequence ID" value="NZ_JBFASG010000008.1"/>
</dbReference>
<protein>
    <submittedName>
        <fullName evidence="4">AAA family ATPase</fullName>
    </submittedName>
</protein>
<keyword evidence="5" id="KW-1185">Reference proteome</keyword>
<name>A0ABV3ISY8_9ACTN</name>
<evidence type="ECO:0000313" key="4">
    <source>
        <dbReference type="EMBL" id="MEV4923355.1"/>
    </source>
</evidence>
<keyword evidence="2" id="KW-0067">ATP-binding</keyword>
<evidence type="ECO:0000259" key="3">
    <source>
        <dbReference type="Pfam" id="PF13614"/>
    </source>
</evidence>
<organism evidence="4 5">
    <name type="scientific">Streptomyces roseoverticillatus</name>
    <dbReference type="NCBI Taxonomy" id="66429"/>
    <lineage>
        <taxon>Bacteria</taxon>
        <taxon>Bacillati</taxon>
        <taxon>Actinomycetota</taxon>
        <taxon>Actinomycetes</taxon>
        <taxon>Kitasatosporales</taxon>
        <taxon>Streptomycetaceae</taxon>
        <taxon>Streptomyces</taxon>
    </lineage>
</organism>
<accession>A0ABV3ISY8</accession>
<dbReference type="InterPro" id="IPR025669">
    <property type="entry name" value="AAA_dom"/>
</dbReference>
<dbReference type="EMBL" id="JBFASG010000008">
    <property type="protein sequence ID" value="MEV4923355.1"/>
    <property type="molecule type" value="Genomic_DNA"/>
</dbReference>
<dbReference type="Proteomes" id="UP001552479">
    <property type="component" value="Unassembled WGS sequence"/>
</dbReference>
<evidence type="ECO:0000256" key="2">
    <source>
        <dbReference type="ARBA" id="ARBA00022840"/>
    </source>
</evidence>
<dbReference type="SUPFAM" id="SSF52540">
    <property type="entry name" value="P-loop containing nucleoside triphosphate hydrolases"/>
    <property type="match status" value="1"/>
</dbReference>
<reference evidence="4 5" key="1">
    <citation type="submission" date="2024-06" db="EMBL/GenBank/DDBJ databases">
        <title>The Natural Products Discovery Center: Release of the First 8490 Sequenced Strains for Exploring Actinobacteria Biosynthetic Diversity.</title>
        <authorList>
            <person name="Kalkreuter E."/>
            <person name="Kautsar S.A."/>
            <person name="Yang D."/>
            <person name="Bader C.D."/>
            <person name="Teijaro C.N."/>
            <person name="Fluegel L."/>
            <person name="Davis C.M."/>
            <person name="Simpson J.R."/>
            <person name="Lauterbach L."/>
            <person name="Steele A.D."/>
            <person name="Gui C."/>
            <person name="Meng S."/>
            <person name="Li G."/>
            <person name="Viehrig K."/>
            <person name="Ye F."/>
            <person name="Su P."/>
            <person name="Kiefer A.F."/>
            <person name="Nichols A."/>
            <person name="Cepeda A.J."/>
            <person name="Yan W."/>
            <person name="Fan B."/>
            <person name="Jiang Y."/>
            <person name="Adhikari A."/>
            <person name="Zheng C.-J."/>
            <person name="Schuster L."/>
            <person name="Cowan T.M."/>
            <person name="Smanski M.J."/>
            <person name="Chevrette M.G."/>
            <person name="De Carvalho L.P.S."/>
            <person name="Shen B."/>
        </authorList>
    </citation>
    <scope>NUCLEOTIDE SEQUENCE [LARGE SCALE GENOMIC DNA]</scope>
    <source>
        <strain evidence="4 5">NPDC053791</strain>
    </source>
</reference>
<feature type="domain" description="AAA" evidence="3">
    <location>
        <begin position="150"/>
        <end position="187"/>
    </location>
</feature>
<dbReference type="PANTHER" id="PTHR43384">
    <property type="entry name" value="SEPTUM SITE-DETERMINING PROTEIN MIND HOMOLOG, CHLOROPLASTIC-RELATED"/>
    <property type="match status" value="1"/>
</dbReference>
<dbReference type="InterPro" id="IPR050625">
    <property type="entry name" value="ParA/MinD_ATPase"/>
</dbReference>
<gene>
    <name evidence="4" type="ORF">AB0L03_10940</name>
</gene>
<comment type="caution">
    <text evidence="4">The sequence shown here is derived from an EMBL/GenBank/DDBJ whole genome shotgun (WGS) entry which is preliminary data.</text>
</comment>
<dbReference type="NCBIfam" id="NF047398">
    <property type="entry name" value="AAA_KGGVGR"/>
    <property type="match status" value="1"/>
</dbReference>
<dbReference type="PANTHER" id="PTHR43384:SF6">
    <property type="entry name" value="SEPTUM SITE-DETERMINING PROTEIN MIND HOMOLOG, CHLOROPLASTIC"/>
    <property type="match status" value="1"/>
</dbReference>
<proteinExistence type="predicted"/>
<evidence type="ECO:0000256" key="1">
    <source>
        <dbReference type="ARBA" id="ARBA00022741"/>
    </source>
</evidence>